<sequence>MSPPSMRPMSGRSDLQEIKNRANHTADE</sequence>
<accession>A0A8J2K5K4</accession>
<feature type="compositionally biased region" description="Basic and acidic residues" evidence="1">
    <location>
        <begin position="14"/>
        <end position="28"/>
    </location>
</feature>
<dbReference type="EMBL" id="CAJVCH010235151">
    <property type="protein sequence ID" value="CAG7732642.1"/>
    <property type="molecule type" value="Genomic_DNA"/>
</dbReference>
<keyword evidence="3" id="KW-1185">Reference proteome</keyword>
<dbReference type="AlphaFoldDB" id="A0A8J2K5K4"/>
<organism evidence="2 3">
    <name type="scientific">Allacma fusca</name>
    <dbReference type="NCBI Taxonomy" id="39272"/>
    <lineage>
        <taxon>Eukaryota</taxon>
        <taxon>Metazoa</taxon>
        <taxon>Ecdysozoa</taxon>
        <taxon>Arthropoda</taxon>
        <taxon>Hexapoda</taxon>
        <taxon>Collembola</taxon>
        <taxon>Symphypleona</taxon>
        <taxon>Sminthuridae</taxon>
        <taxon>Allacma</taxon>
    </lineage>
</organism>
<gene>
    <name evidence="2" type="ORF">AFUS01_LOCUS21142</name>
</gene>
<name>A0A8J2K5K4_9HEXA</name>
<evidence type="ECO:0000313" key="2">
    <source>
        <dbReference type="EMBL" id="CAG7732642.1"/>
    </source>
</evidence>
<comment type="caution">
    <text evidence="2">The sequence shown here is derived from an EMBL/GenBank/DDBJ whole genome shotgun (WGS) entry which is preliminary data.</text>
</comment>
<protein>
    <submittedName>
        <fullName evidence="2">Uncharacterized protein</fullName>
    </submittedName>
</protein>
<evidence type="ECO:0000256" key="1">
    <source>
        <dbReference type="SAM" id="MobiDB-lite"/>
    </source>
</evidence>
<feature type="non-terminal residue" evidence="2">
    <location>
        <position position="28"/>
    </location>
</feature>
<dbReference type="Proteomes" id="UP000708208">
    <property type="component" value="Unassembled WGS sequence"/>
</dbReference>
<feature type="region of interest" description="Disordered" evidence="1">
    <location>
        <begin position="1"/>
        <end position="28"/>
    </location>
</feature>
<evidence type="ECO:0000313" key="3">
    <source>
        <dbReference type="Proteomes" id="UP000708208"/>
    </source>
</evidence>
<proteinExistence type="predicted"/>
<reference evidence="2" key="1">
    <citation type="submission" date="2021-06" db="EMBL/GenBank/DDBJ databases">
        <authorList>
            <person name="Hodson N. C."/>
            <person name="Mongue J. A."/>
            <person name="Jaron S. K."/>
        </authorList>
    </citation>
    <scope>NUCLEOTIDE SEQUENCE</scope>
</reference>